<protein>
    <submittedName>
        <fullName evidence="1">Uncharacterized protein</fullName>
    </submittedName>
</protein>
<organism evidence="1 2">
    <name type="scientific">Carya illinoinensis</name>
    <name type="common">Pecan</name>
    <dbReference type="NCBI Taxonomy" id="32201"/>
    <lineage>
        <taxon>Eukaryota</taxon>
        <taxon>Viridiplantae</taxon>
        <taxon>Streptophyta</taxon>
        <taxon>Embryophyta</taxon>
        <taxon>Tracheophyta</taxon>
        <taxon>Spermatophyta</taxon>
        <taxon>Magnoliopsida</taxon>
        <taxon>eudicotyledons</taxon>
        <taxon>Gunneridae</taxon>
        <taxon>Pentapetalae</taxon>
        <taxon>rosids</taxon>
        <taxon>fabids</taxon>
        <taxon>Fagales</taxon>
        <taxon>Juglandaceae</taxon>
        <taxon>Carya</taxon>
    </lineage>
</organism>
<evidence type="ECO:0000313" key="2">
    <source>
        <dbReference type="Proteomes" id="UP000811246"/>
    </source>
</evidence>
<gene>
    <name evidence="1" type="ORF">I3842_15G067700</name>
</gene>
<evidence type="ECO:0000313" key="1">
    <source>
        <dbReference type="EMBL" id="KAG6674854.1"/>
    </source>
</evidence>
<comment type="caution">
    <text evidence="1">The sequence shown here is derived from an EMBL/GenBank/DDBJ whole genome shotgun (WGS) entry which is preliminary data.</text>
</comment>
<dbReference type="Proteomes" id="UP000811246">
    <property type="component" value="Chromosome 15"/>
</dbReference>
<proteinExistence type="predicted"/>
<accession>A0A922A4V0</accession>
<dbReference type="EMBL" id="CM031839">
    <property type="protein sequence ID" value="KAG6674854.1"/>
    <property type="molecule type" value="Genomic_DNA"/>
</dbReference>
<dbReference type="AlphaFoldDB" id="A0A922A4V0"/>
<reference evidence="1" key="1">
    <citation type="submission" date="2021-01" db="EMBL/GenBank/DDBJ databases">
        <authorList>
            <person name="Lovell J.T."/>
            <person name="Bentley N."/>
            <person name="Bhattarai G."/>
            <person name="Jenkins J.W."/>
            <person name="Sreedasyam A."/>
            <person name="Alarcon Y."/>
            <person name="Bock C."/>
            <person name="Boston L."/>
            <person name="Carlson J."/>
            <person name="Cervantes K."/>
            <person name="Clermont K."/>
            <person name="Krom N."/>
            <person name="Kubenka K."/>
            <person name="Mamidi S."/>
            <person name="Mattison C."/>
            <person name="Monteros M."/>
            <person name="Pisani C."/>
            <person name="Plott C."/>
            <person name="Rajasekar S."/>
            <person name="Rhein H.S."/>
            <person name="Rohla C."/>
            <person name="Song M."/>
            <person name="Hilaire R.S."/>
            <person name="Shu S."/>
            <person name="Wells L."/>
            <person name="Wang X."/>
            <person name="Webber J."/>
            <person name="Heerema R.J."/>
            <person name="Klein P."/>
            <person name="Conner P."/>
            <person name="Grauke L."/>
            <person name="Grimwood J."/>
            <person name="Schmutz J."/>
            <person name="Randall J.J."/>
        </authorList>
    </citation>
    <scope>NUCLEOTIDE SEQUENCE</scope>
    <source>
        <tissue evidence="1">Leaf</tissue>
    </source>
</reference>
<name>A0A922A4V0_CARIL</name>
<sequence>MMFYFNQEETKVVTIDGYEDMSESDSALLCATIQQPISVGIDGSAMDFQLYLNVVSFNVFCYALLGDPLHSFLKYPYVYMIYFLIC</sequence>